<dbReference type="PANTHER" id="PTHR21654">
    <property type="entry name" value="FI21293P1"/>
    <property type="match status" value="1"/>
</dbReference>
<reference evidence="8 9" key="1">
    <citation type="submission" date="2018-04" db="EMBL/GenBank/DDBJ databases">
        <authorList>
            <person name="Vogel A."/>
        </authorList>
    </citation>
    <scope>NUCLEOTIDE SEQUENCE [LARGE SCALE GENOMIC DNA]</scope>
</reference>
<evidence type="ECO:0000256" key="1">
    <source>
        <dbReference type="ARBA" id="ARBA00004123"/>
    </source>
</evidence>
<keyword evidence="2" id="KW-0805">Transcription regulation</keyword>
<accession>A0A484M6E3</accession>
<sequence>MEDHYGMADLRQFMSNTSFFTSLPPPQQQQPSSADVLLTHHHYDMVLAPMGAAAAAPHRPTTGLHHEFFADSSTNATTASGGVASSGGGAGFSGLELETTGVGGGGGGLGFDGSGSGRWPRQETLTLLEIRSRLDPKFKEANHKGPLWDEVSRIMSEEHGYRRTGKKCREKFENLYKYYKKTKDGKAGRQDGKHYRFFRQLEALYGNNGSDHQTNSHNGSDYMMTLNHHHQTDSGGNPNFYVSKPLAADDSLSLSKCSYFGSTSSGEEEEDAGDSTGENERKRKGMRRRRRWKLKVKEFIDEKMRKLIEKQDEWLERMMSGIEEKEQERMAREEEWRKQEVDRMEREQRFWANERAWIEARDAALLEALHKLGGNNNNNNKAPAVAAADDVAQFHDQNWATPAAAGDSKLIQLRANMESRFQQHIGCSDDALWEEIAAKMSYMGYDSNAAASMCRDKWLTINNYFLNKGNYKKRKENNISSEDCFNYNLFHNNAVAAGFSAFLFGHKPMTSAESVSPFIRMSIAKHFPIKLTTTNYLVWRRQVQTTLVGLDLIGYVDGSVKAPSPFLDVAHKQPNPAYTCWYRQDAILLSALLGSCTDVVQPLISLAETSTDACSRLAASLASMSRGRIISLKSQLAKNPRGNRTIETFITDMTRIASDLALAGSPVTDQDLAVHIMSQLGDDYSSIYQSLRGRNDNFSIDELSTILMDCERELQTRSAASSDLVAIANHAQKMHGNDYRGGTFGRGGQFGASLGVMRGRGSTNSNRGGRHCQFCDYSGQDTKFCRKLQRFLKDHHVSVGFGSPATPTANMTVSPGGGGSCDSQWIVDSGASHHVASDPSSLSTLMDYGGPDEVRLGNDQICWEETGTTLSFGTCFLRAITNSTSMEWSLRGRNDNFSIDELSTILMDCERELQTRSAASSDLVAIANHAQKMHGIMFHLSNIEDVSPKPICLPDGSRVQAVKQGSVHLSSSLTTPTHVIHGGDHFSTGSSSFSSTAYASSSSSS</sequence>
<evidence type="ECO:0000256" key="5">
    <source>
        <dbReference type="ARBA" id="ARBA00023242"/>
    </source>
</evidence>
<dbReference type="Pfam" id="PF13837">
    <property type="entry name" value="Myb_DNA-bind_4"/>
    <property type="match status" value="2"/>
</dbReference>
<dbReference type="Gene3D" id="1.10.10.60">
    <property type="entry name" value="Homeodomain-like"/>
    <property type="match status" value="2"/>
</dbReference>
<feature type="region of interest" description="Disordered" evidence="6">
    <location>
        <begin position="261"/>
        <end position="287"/>
    </location>
</feature>
<dbReference type="GO" id="GO:0005634">
    <property type="term" value="C:nucleus"/>
    <property type="evidence" value="ECO:0007669"/>
    <property type="project" value="UniProtKB-SubCell"/>
</dbReference>
<dbReference type="GO" id="GO:0003677">
    <property type="term" value="F:DNA binding"/>
    <property type="evidence" value="ECO:0007669"/>
    <property type="project" value="UniProtKB-KW"/>
</dbReference>
<keyword evidence="5" id="KW-0539">Nucleus</keyword>
<protein>
    <recommendedName>
        <fullName evidence="7">Myb-like domain-containing protein</fullName>
    </recommendedName>
</protein>
<organism evidence="8 9">
    <name type="scientific">Cuscuta campestris</name>
    <dbReference type="NCBI Taxonomy" id="132261"/>
    <lineage>
        <taxon>Eukaryota</taxon>
        <taxon>Viridiplantae</taxon>
        <taxon>Streptophyta</taxon>
        <taxon>Embryophyta</taxon>
        <taxon>Tracheophyta</taxon>
        <taxon>Spermatophyta</taxon>
        <taxon>Magnoliopsida</taxon>
        <taxon>eudicotyledons</taxon>
        <taxon>Gunneridae</taxon>
        <taxon>Pentapetalae</taxon>
        <taxon>asterids</taxon>
        <taxon>lamiids</taxon>
        <taxon>Solanales</taxon>
        <taxon>Convolvulaceae</taxon>
        <taxon>Cuscuteae</taxon>
        <taxon>Cuscuta</taxon>
        <taxon>Cuscuta subgen. Grammica</taxon>
        <taxon>Cuscuta sect. Cleistogrammica</taxon>
    </lineage>
</organism>
<evidence type="ECO:0000256" key="6">
    <source>
        <dbReference type="SAM" id="MobiDB-lite"/>
    </source>
</evidence>
<dbReference type="AlphaFoldDB" id="A0A484M6E3"/>
<evidence type="ECO:0000313" key="9">
    <source>
        <dbReference type="Proteomes" id="UP000595140"/>
    </source>
</evidence>
<feature type="domain" description="Myb-like" evidence="7">
    <location>
        <begin position="117"/>
        <end position="176"/>
    </location>
</feature>
<gene>
    <name evidence="8" type="ORF">CCAM_LOCUS26196</name>
</gene>
<dbReference type="GO" id="GO:0006355">
    <property type="term" value="P:regulation of DNA-templated transcription"/>
    <property type="evidence" value="ECO:0007669"/>
    <property type="project" value="UniProtKB-ARBA"/>
</dbReference>
<dbReference type="FunFam" id="1.10.10.60:FF:000342">
    <property type="entry name" value="trihelix transcription factor PTL-like"/>
    <property type="match status" value="1"/>
</dbReference>
<keyword evidence="9" id="KW-1185">Reference proteome</keyword>
<dbReference type="InterPro" id="IPR001005">
    <property type="entry name" value="SANT/Myb"/>
</dbReference>
<keyword evidence="4" id="KW-0804">Transcription</keyword>
<evidence type="ECO:0000256" key="3">
    <source>
        <dbReference type="ARBA" id="ARBA00023125"/>
    </source>
</evidence>
<evidence type="ECO:0000256" key="2">
    <source>
        <dbReference type="ARBA" id="ARBA00023015"/>
    </source>
</evidence>
<evidence type="ECO:0000256" key="4">
    <source>
        <dbReference type="ARBA" id="ARBA00023163"/>
    </source>
</evidence>
<dbReference type="Pfam" id="PF14223">
    <property type="entry name" value="Retrotran_gag_2"/>
    <property type="match status" value="1"/>
</dbReference>
<proteinExistence type="predicted"/>
<dbReference type="InterPro" id="IPR044822">
    <property type="entry name" value="Myb_DNA-bind_4"/>
</dbReference>
<dbReference type="SMART" id="SM00717">
    <property type="entry name" value="SANT"/>
    <property type="match status" value="2"/>
</dbReference>
<dbReference type="CDD" id="cd12203">
    <property type="entry name" value="GT1"/>
    <property type="match status" value="2"/>
</dbReference>
<keyword evidence="3" id="KW-0238">DNA-binding</keyword>
<evidence type="ECO:0000313" key="8">
    <source>
        <dbReference type="EMBL" id="VFQ84420.1"/>
    </source>
</evidence>
<dbReference type="Proteomes" id="UP000595140">
    <property type="component" value="Unassembled WGS sequence"/>
</dbReference>
<comment type="subcellular location">
    <subcellularLocation>
        <location evidence="1">Nucleus</location>
    </subcellularLocation>
</comment>
<evidence type="ECO:0000259" key="7">
    <source>
        <dbReference type="PROSITE" id="PS50090"/>
    </source>
</evidence>
<name>A0A484M6E3_9ASTE</name>
<dbReference type="PROSITE" id="PS50090">
    <property type="entry name" value="MYB_LIKE"/>
    <property type="match status" value="1"/>
</dbReference>
<dbReference type="PANTHER" id="PTHR21654:SF60">
    <property type="entry name" value="TRIHELIX TRANSCRIPTION FACTOR PTL"/>
    <property type="match status" value="1"/>
</dbReference>
<dbReference type="OrthoDB" id="1919525at2759"/>
<dbReference type="EMBL" id="OOIL02002732">
    <property type="protein sequence ID" value="VFQ84420.1"/>
    <property type="molecule type" value="Genomic_DNA"/>
</dbReference>